<dbReference type="EMBL" id="CP006939">
    <property type="protein sequence ID" value="AHC14087.1"/>
    <property type="molecule type" value="Genomic_DNA"/>
</dbReference>
<evidence type="ECO:0000313" key="1">
    <source>
        <dbReference type="EMBL" id="AHC14087.1"/>
    </source>
</evidence>
<gene>
    <name evidence="1" type="ORF">L21SP2_0658</name>
</gene>
<reference evidence="1 2" key="1">
    <citation type="journal article" date="2015" name="Stand. Genomic Sci.">
        <title>Complete genome sequence and description of Salinispira pacifica gen. nov., sp. nov., a novel spirochaete isolated form a hypersaline microbial mat.</title>
        <authorList>
            <person name="Ben Hania W."/>
            <person name="Joseph M."/>
            <person name="Schumann P."/>
            <person name="Bunk B."/>
            <person name="Fiebig A."/>
            <person name="Sproer C."/>
            <person name="Klenk H.P."/>
            <person name="Fardeau M.L."/>
            <person name="Spring S."/>
        </authorList>
    </citation>
    <scope>NUCLEOTIDE SEQUENCE [LARGE SCALE GENOMIC DNA]</scope>
    <source>
        <strain evidence="1 2">L21-RPul-D2</strain>
    </source>
</reference>
<dbReference type="HOGENOM" id="CLU_3332795_0_0_12"/>
<dbReference type="Proteomes" id="UP000018680">
    <property type="component" value="Chromosome"/>
</dbReference>
<protein>
    <submittedName>
        <fullName evidence="1">Uncharacterized protein</fullName>
    </submittedName>
</protein>
<sequence length="38" mass="4197">MHNEYLAQNKGSITQLQGYFRLQGKTGGSYHAAGLPRC</sequence>
<name>V5WE72_9SPIO</name>
<dbReference type="KEGG" id="slr:L21SP2_0658"/>
<keyword evidence="2" id="KW-1185">Reference proteome</keyword>
<dbReference type="AlphaFoldDB" id="V5WE72"/>
<evidence type="ECO:0000313" key="2">
    <source>
        <dbReference type="Proteomes" id="UP000018680"/>
    </source>
</evidence>
<organism evidence="1 2">
    <name type="scientific">Salinispira pacifica</name>
    <dbReference type="NCBI Taxonomy" id="1307761"/>
    <lineage>
        <taxon>Bacteria</taxon>
        <taxon>Pseudomonadati</taxon>
        <taxon>Spirochaetota</taxon>
        <taxon>Spirochaetia</taxon>
        <taxon>Spirochaetales</taxon>
        <taxon>Spirochaetaceae</taxon>
        <taxon>Salinispira</taxon>
    </lineage>
</organism>
<accession>V5WE72</accession>
<proteinExistence type="predicted"/>